<dbReference type="PANTHER" id="PTHR11795">
    <property type="entry name" value="BRANCHED-CHAIN AMINO ACID TRANSPORT SYSTEM PERMEASE PROTEIN LIVH"/>
    <property type="match status" value="1"/>
</dbReference>
<keyword evidence="5 10" id="KW-0812">Transmembrane</keyword>
<evidence type="ECO:0000256" key="5">
    <source>
        <dbReference type="ARBA" id="ARBA00022692"/>
    </source>
</evidence>
<feature type="transmembrane region" description="Helical" evidence="10">
    <location>
        <begin position="151"/>
        <end position="173"/>
    </location>
</feature>
<comment type="subcellular location">
    <subcellularLocation>
        <location evidence="1">Cell membrane</location>
        <topology evidence="1">Multi-pass membrane protein</topology>
    </subcellularLocation>
</comment>
<gene>
    <name evidence="11" type="ORF">O9A_00948</name>
</gene>
<dbReference type="eggNOG" id="COG0559">
    <property type="taxonomic scope" value="Bacteria"/>
</dbReference>
<feature type="transmembrane region" description="Helical" evidence="10">
    <location>
        <begin position="198"/>
        <end position="223"/>
    </location>
</feature>
<feature type="transmembrane region" description="Helical" evidence="10">
    <location>
        <begin position="332"/>
        <end position="351"/>
    </location>
</feature>
<dbReference type="GO" id="GO:0042941">
    <property type="term" value="P:D-alanine transmembrane transport"/>
    <property type="evidence" value="ECO:0007669"/>
    <property type="project" value="TreeGrafter"/>
</dbReference>
<proteinExistence type="inferred from homology"/>
<dbReference type="PANTHER" id="PTHR11795:SF371">
    <property type="entry name" value="HIGH-AFFINITY BRANCHED-CHAIN AMINO ACID TRANSPORT SYSTEM PERMEASE PROTEIN LIVH"/>
    <property type="match status" value="1"/>
</dbReference>
<evidence type="ECO:0008006" key="13">
    <source>
        <dbReference type="Google" id="ProtNLM"/>
    </source>
</evidence>
<keyword evidence="3" id="KW-1003">Cell membrane</keyword>
<dbReference type="Proteomes" id="UP000027015">
    <property type="component" value="Unassembled WGS sequence"/>
</dbReference>
<keyword evidence="2" id="KW-0813">Transport</keyword>
<dbReference type="Pfam" id="PF02653">
    <property type="entry name" value="BPD_transp_2"/>
    <property type="match status" value="1"/>
</dbReference>
<evidence type="ECO:0000256" key="6">
    <source>
        <dbReference type="ARBA" id="ARBA00022970"/>
    </source>
</evidence>
<dbReference type="OrthoDB" id="9807115at2"/>
<keyword evidence="7 10" id="KW-1133">Transmembrane helix</keyword>
<feature type="transmembrane region" description="Helical" evidence="10">
    <location>
        <begin position="118"/>
        <end position="139"/>
    </location>
</feature>
<comment type="caution">
    <text evidence="11">The sequence shown here is derived from an EMBL/GenBank/DDBJ whole genome shotgun (WGS) entry which is preliminary data.</text>
</comment>
<keyword evidence="8 10" id="KW-0472">Membrane</keyword>
<protein>
    <recommendedName>
        <fullName evidence="13">Branched-chain amino acid ABC transporter permease</fullName>
    </recommendedName>
</protein>
<evidence type="ECO:0000256" key="8">
    <source>
        <dbReference type="ARBA" id="ARBA00023136"/>
    </source>
</evidence>
<feature type="transmembrane region" description="Helical" evidence="10">
    <location>
        <begin position="63"/>
        <end position="82"/>
    </location>
</feature>
<evidence type="ECO:0000256" key="1">
    <source>
        <dbReference type="ARBA" id="ARBA00004651"/>
    </source>
</evidence>
<feature type="transmembrane region" description="Helical" evidence="10">
    <location>
        <begin position="6"/>
        <end position="27"/>
    </location>
</feature>
<dbReference type="AlphaFoldDB" id="A0A067WE53"/>
<feature type="transmembrane region" description="Helical" evidence="10">
    <location>
        <begin position="89"/>
        <end position="106"/>
    </location>
</feature>
<feature type="transmembrane region" description="Helical" evidence="10">
    <location>
        <begin position="252"/>
        <end position="273"/>
    </location>
</feature>
<evidence type="ECO:0000256" key="10">
    <source>
        <dbReference type="SAM" id="Phobius"/>
    </source>
</evidence>
<dbReference type="GO" id="GO:0015808">
    <property type="term" value="P:L-alanine transport"/>
    <property type="evidence" value="ECO:0007669"/>
    <property type="project" value="TreeGrafter"/>
</dbReference>
<evidence type="ECO:0000256" key="2">
    <source>
        <dbReference type="ARBA" id="ARBA00022448"/>
    </source>
</evidence>
<dbReference type="GO" id="GO:0015188">
    <property type="term" value="F:L-isoleucine transmembrane transporter activity"/>
    <property type="evidence" value="ECO:0007669"/>
    <property type="project" value="TreeGrafter"/>
</dbReference>
<evidence type="ECO:0000256" key="7">
    <source>
        <dbReference type="ARBA" id="ARBA00022989"/>
    </source>
</evidence>
<organism evidence="11 12">
    <name type="scientific">Bartonella koehlerae C-29</name>
    <dbReference type="NCBI Taxonomy" id="1134510"/>
    <lineage>
        <taxon>Bacteria</taxon>
        <taxon>Pseudomonadati</taxon>
        <taxon>Pseudomonadota</taxon>
        <taxon>Alphaproteobacteria</taxon>
        <taxon>Hyphomicrobiales</taxon>
        <taxon>Bartonellaceae</taxon>
        <taxon>Bartonella</taxon>
    </lineage>
</organism>
<dbReference type="GO" id="GO:0005304">
    <property type="term" value="F:L-valine transmembrane transporter activity"/>
    <property type="evidence" value="ECO:0007669"/>
    <property type="project" value="TreeGrafter"/>
</dbReference>
<dbReference type="GO" id="GO:0015190">
    <property type="term" value="F:L-leucine transmembrane transporter activity"/>
    <property type="evidence" value="ECO:0007669"/>
    <property type="project" value="TreeGrafter"/>
</dbReference>
<dbReference type="EMBL" id="AHPL01000008">
    <property type="protein sequence ID" value="KEC55068.1"/>
    <property type="molecule type" value="Genomic_DNA"/>
</dbReference>
<name>A0A067WE53_9HYPH</name>
<reference evidence="11 12" key="1">
    <citation type="submission" date="2012-04" db="EMBL/GenBank/DDBJ databases">
        <title>The Genome Sequence of Bartonella koehlerae C-29.</title>
        <authorList>
            <consortium name="The Broad Institute Genome Sequencing Platform"/>
            <consortium name="The Broad Institute Genome Sequencing Center for Infectious Disease"/>
            <person name="Feldgarden M."/>
            <person name="Kirby J."/>
            <person name="Kosoy M."/>
            <person name="Birtles R."/>
            <person name="Probert W.S."/>
            <person name="Chiaraviglio L."/>
            <person name="Walker B."/>
            <person name="Young S.K."/>
            <person name="Zeng Q."/>
            <person name="Gargeya S."/>
            <person name="Fitzgerald M."/>
            <person name="Haas B."/>
            <person name="Abouelleil A."/>
            <person name="Alvarado L."/>
            <person name="Arachchi H.M."/>
            <person name="Berlin A.M."/>
            <person name="Chapman S.B."/>
            <person name="Goldberg J."/>
            <person name="Griggs A."/>
            <person name="Gujja S."/>
            <person name="Hansen M."/>
            <person name="Howarth C."/>
            <person name="Imamovic A."/>
            <person name="Larimer J."/>
            <person name="McCowen C."/>
            <person name="Montmayeur A."/>
            <person name="Murphy C."/>
            <person name="Neiman D."/>
            <person name="Pearson M."/>
            <person name="Priest M."/>
            <person name="Roberts A."/>
            <person name="Saif S."/>
            <person name="Shea T."/>
            <person name="Sisk P."/>
            <person name="Sykes S."/>
            <person name="Wortman J."/>
            <person name="Nusbaum C."/>
            <person name="Birren B."/>
        </authorList>
    </citation>
    <scope>NUCLEOTIDE SEQUENCE [LARGE SCALE GENOMIC DNA]</scope>
    <source>
        <strain evidence="11 12">C-29</strain>
    </source>
</reference>
<comment type="similarity">
    <text evidence="9">Belongs to the binding-protein-dependent transport system permease family. LivHM subfamily.</text>
</comment>
<accession>A0A067WE53</accession>
<dbReference type="InterPro" id="IPR001851">
    <property type="entry name" value="ABC_transp_permease"/>
</dbReference>
<keyword evidence="12" id="KW-1185">Reference proteome</keyword>
<evidence type="ECO:0000313" key="11">
    <source>
        <dbReference type="EMBL" id="KEC55068.1"/>
    </source>
</evidence>
<dbReference type="STRING" id="1134510.O9A_00948"/>
<dbReference type="GO" id="GO:0015192">
    <property type="term" value="F:L-phenylalanine transmembrane transporter activity"/>
    <property type="evidence" value="ECO:0007669"/>
    <property type="project" value="TreeGrafter"/>
</dbReference>
<evidence type="ECO:0000256" key="9">
    <source>
        <dbReference type="ARBA" id="ARBA00037998"/>
    </source>
</evidence>
<dbReference type="HOGENOM" id="CLU_039929_3_0_5"/>
<dbReference type="RefSeq" id="WP_034459277.1">
    <property type="nucleotide sequence ID" value="NZ_CADEAH010000007.1"/>
</dbReference>
<feature type="transmembrane region" description="Helical" evidence="10">
    <location>
        <begin position="39"/>
        <end position="57"/>
    </location>
</feature>
<dbReference type="InterPro" id="IPR052157">
    <property type="entry name" value="BCAA_transport_permease"/>
</dbReference>
<dbReference type="PATRIC" id="fig|1134510.3.peg.1084"/>
<evidence type="ECO:0000256" key="4">
    <source>
        <dbReference type="ARBA" id="ARBA00022519"/>
    </source>
</evidence>
<keyword evidence="4" id="KW-0997">Cell inner membrane</keyword>
<sequence length="358" mass="39428">MSTEMFIQYFFNALALGALYGLIAIGYTMVYGILRLINFAHGDIFMLGAYFVFFSTISFMPAWAAVVLILLALFIYYSVFIGFKKRPKFYWVAAFFALILTFIYYFKIAPQDFTPIWILALCFSIFITSAVGITIDQFAYKPLRHAPRISALIGAIGVSFFIENLATVIFSGVPKGVKQPDFLVTPFLWHLESGKNGIIRIAPMSLIVPIVSFILIVLLLWIIHKTKPGLAMRAISHDIETTRLMGVSVNKVIALTFGVGSALAAIAGIMWALRYPQVQPYMGILPGLKAFIAAVIGGIGSIPGAMLGGLLLGFIEIMIVAFFPALSGYRDAFAFILLILILLVMPTGLMGKKSQEKI</sequence>
<dbReference type="CDD" id="cd06582">
    <property type="entry name" value="TM_PBP1_LivH_like"/>
    <property type="match status" value="1"/>
</dbReference>
<keyword evidence="6" id="KW-0029">Amino-acid transport</keyword>
<dbReference type="GO" id="GO:0005886">
    <property type="term" value="C:plasma membrane"/>
    <property type="evidence" value="ECO:0007669"/>
    <property type="project" value="UniProtKB-SubCell"/>
</dbReference>
<dbReference type="GO" id="GO:1903806">
    <property type="term" value="P:L-isoleucine import across plasma membrane"/>
    <property type="evidence" value="ECO:0007669"/>
    <property type="project" value="TreeGrafter"/>
</dbReference>
<evidence type="ECO:0000313" key="12">
    <source>
        <dbReference type="Proteomes" id="UP000027015"/>
    </source>
</evidence>
<evidence type="ECO:0000256" key="3">
    <source>
        <dbReference type="ARBA" id="ARBA00022475"/>
    </source>
</evidence>